<dbReference type="AlphaFoldDB" id="A0A7K4HQU4"/>
<comment type="caution">
    <text evidence="2">The sequence shown here is derived from an EMBL/GenBank/DDBJ whole genome shotgun (WGS) entry which is preliminary data.</text>
</comment>
<dbReference type="InterPro" id="IPR045761">
    <property type="entry name" value="ODP_dom"/>
</dbReference>
<dbReference type="GO" id="GO:0016491">
    <property type="term" value="F:oxidoreductase activity"/>
    <property type="evidence" value="ECO:0007669"/>
    <property type="project" value="InterPro"/>
</dbReference>
<dbReference type="CDD" id="cd07709">
    <property type="entry name" value="flavodiiron_proteins_MBL-fold"/>
    <property type="match status" value="1"/>
</dbReference>
<dbReference type="Proteomes" id="UP000570823">
    <property type="component" value="Unassembled WGS sequence"/>
</dbReference>
<dbReference type="RefSeq" id="WP_176789181.1">
    <property type="nucleotide sequence ID" value="NZ_JABXWR010000001.1"/>
</dbReference>
<feature type="domain" description="Flavodoxin-like" evidence="1">
    <location>
        <begin position="248"/>
        <end position="385"/>
    </location>
</feature>
<organism evidence="2 3">
    <name type="scientific">Methanofollis tationis</name>
    <dbReference type="NCBI Taxonomy" id="81417"/>
    <lineage>
        <taxon>Archaea</taxon>
        <taxon>Methanobacteriati</taxon>
        <taxon>Methanobacteriota</taxon>
        <taxon>Stenosarchaea group</taxon>
        <taxon>Methanomicrobia</taxon>
        <taxon>Methanomicrobiales</taxon>
        <taxon>Methanomicrobiaceae</taxon>
        <taxon>Methanofollis</taxon>
    </lineage>
</organism>
<dbReference type="SMART" id="SM00849">
    <property type="entry name" value="Lactamase_B"/>
    <property type="match status" value="1"/>
</dbReference>
<protein>
    <submittedName>
        <fullName evidence="2">FprA family A-type flavoprotein</fullName>
    </submittedName>
</protein>
<dbReference type="InterPro" id="IPR016440">
    <property type="entry name" value="Rubredoxin-O_OxRdtase"/>
</dbReference>
<evidence type="ECO:0000259" key="1">
    <source>
        <dbReference type="PROSITE" id="PS50902"/>
    </source>
</evidence>
<dbReference type="Pfam" id="PF19583">
    <property type="entry name" value="ODP"/>
    <property type="match status" value="1"/>
</dbReference>
<dbReference type="OrthoDB" id="6433at2157"/>
<dbReference type="InterPro" id="IPR029039">
    <property type="entry name" value="Flavoprotein-like_sf"/>
</dbReference>
<keyword evidence="3" id="KW-1185">Reference proteome</keyword>
<dbReference type="SUPFAM" id="SSF52218">
    <property type="entry name" value="Flavoproteins"/>
    <property type="match status" value="1"/>
</dbReference>
<dbReference type="GO" id="GO:0009055">
    <property type="term" value="F:electron transfer activity"/>
    <property type="evidence" value="ECO:0007669"/>
    <property type="project" value="InterPro"/>
</dbReference>
<accession>A0A7K4HQU4</accession>
<dbReference type="GO" id="GO:0010181">
    <property type="term" value="F:FMN binding"/>
    <property type="evidence" value="ECO:0007669"/>
    <property type="project" value="InterPro"/>
</dbReference>
<dbReference type="InterPro" id="IPR001279">
    <property type="entry name" value="Metallo-B-lactamas"/>
</dbReference>
<name>A0A7K4HQU4_9EURY</name>
<dbReference type="PIRSF" id="PIRSF005243">
    <property type="entry name" value="ROO"/>
    <property type="match status" value="1"/>
</dbReference>
<evidence type="ECO:0000313" key="2">
    <source>
        <dbReference type="EMBL" id="NVO67609.1"/>
    </source>
</evidence>
<dbReference type="PROSITE" id="PS50902">
    <property type="entry name" value="FLAVODOXIN_LIKE"/>
    <property type="match status" value="1"/>
</dbReference>
<dbReference type="SUPFAM" id="SSF56281">
    <property type="entry name" value="Metallo-hydrolase/oxidoreductase"/>
    <property type="match status" value="1"/>
</dbReference>
<gene>
    <name evidence="2" type="ORF">HWN36_09885</name>
</gene>
<dbReference type="Gene3D" id="3.40.50.360">
    <property type="match status" value="1"/>
</dbReference>
<dbReference type="Gene3D" id="3.60.15.10">
    <property type="entry name" value="Ribonuclease Z/Hydroxyacylglutathione hydrolase-like"/>
    <property type="match status" value="1"/>
</dbReference>
<dbReference type="PANTHER" id="PTHR43717">
    <property type="entry name" value="ANAEROBIC NITRIC OXIDE REDUCTASE FLAVORUBREDOXIN"/>
    <property type="match status" value="1"/>
</dbReference>
<dbReference type="EMBL" id="JABXWR010000001">
    <property type="protein sequence ID" value="NVO67609.1"/>
    <property type="molecule type" value="Genomic_DNA"/>
</dbReference>
<reference evidence="2 3" key="1">
    <citation type="submission" date="2020-06" db="EMBL/GenBank/DDBJ databases">
        <title>Methanofollis fontis sp. nov., a methanogen isolated from marine sediments near a cold seep at Four-Way Closure Ridge offshore southwestern Taiwan.</title>
        <authorList>
            <person name="Chen S.-C."/>
            <person name="Teng N.-H."/>
            <person name="Lin Y.-S."/>
            <person name="Lai M.-C."/>
            <person name="Chen H.-H."/>
            <person name="Wang C.-C."/>
        </authorList>
    </citation>
    <scope>NUCLEOTIDE SEQUENCE [LARGE SCALE GENOMIC DNA]</scope>
    <source>
        <strain evidence="2 3">DSM 2702</strain>
    </source>
</reference>
<dbReference type="PANTHER" id="PTHR43717:SF1">
    <property type="entry name" value="ANAEROBIC NITRIC OXIDE REDUCTASE FLAVORUBREDOXIN"/>
    <property type="match status" value="1"/>
</dbReference>
<sequence>MAVRTISPDVYSIGAIDWNLRLFDALIGTPEGTSYNAFVVKGTGKTALIDTVDPAFEESLLKNLMRIGISSLDYIVINHAEQDHAGSLPLLLDMFPGATVVADEKCRDLLGRLLDVPEDRVTVVKDGDTIDLGGKTLEFIVAPWVHWPETMMTYLKEDGILFSCDLFGSHLATSELFVRDFTKVERMAKRYFAEIMMPFRSSVLAAMQKVAERDVRIIAPSHGPLYDDPSLILDVYAEWTSDTVKNLVLLPYVSMHGSTAKMVSYLTDALIERGIEVQPYDLSKSDLGDIAMTTLDAATIVIATPTVLFGPHPVALNAAYILSALRPKTKFISVIGSFGWGGKTVQTLVDTLSHLSAEVIDPVYIRGYPTGEDLAALNVLADTILKKHEGLLTRSQEGSG</sequence>
<proteinExistence type="predicted"/>
<dbReference type="InterPro" id="IPR036866">
    <property type="entry name" value="RibonucZ/Hydroxyglut_hydro"/>
</dbReference>
<evidence type="ECO:0000313" key="3">
    <source>
        <dbReference type="Proteomes" id="UP000570823"/>
    </source>
</evidence>
<dbReference type="GO" id="GO:0046872">
    <property type="term" value="F:metal ion binding"/>
    <property type="evidence" value="ECO:0007669"/>
    <property type="project" value="InterPro"/>
</dbReference>
<dbReference type="InterPro" id="IPR008254">
    <property type="entry name" value="Flavodoxin/NO_synth"/>
</dbReference>